<evidence type="ECO:0000256" key="2">
    <source>
        <dbReference type="ARBA" id="ARBA00023125"/>
    </source>
</evidence>
<dbReference type="EMBL" id="BAAAPE010000001">
    <property type="protein sequence ID" value="GAA2064877.1"/>
    <property type="molecule type" value="Genomic_DNA"/>
</dbReference>
<keyword evidence="2 4" id="KW-0238">DNA-binding</keyword>
<gene>
    <name evidence="7" type="ORF">GCM10009801_09850</name>
</gene>
<evidence type="ECO:0000259" key="6">
    <source>
        <dbReference type="PROSITE" id="PS50977"/>
    </source>
</evidence>
<name>A0ABP5H501_9ACTN</name>
<dbReference type="InterPro" id="IPR011075">
    <property type="entry name" value="TetR_C"/>
</dbReference>
<proteinExistence type="predicted"/>
<dbReference type="SUPFAM" id="SSF48498">
    <property type="entry name" value="Tetracyclin repressor-like, C-terminal domain"/>
    <property type="match status" value="1"/>
</dbReference>
<evidence type="ECO:0000256" key="1">
    <source>
        <dbReference type="ARBA" id="ARBA00023015"/>
    </source>
</evidence>
<dbReference type="RefSeq" id="WP_344524269.1">
    <property type="nucleotide sequence ID" value="NZ_BAAAPE010000001.1"/>
</dbReference>
<feature type="DNA-binding region" description="H-T-H motif" evidence="4">
    <location>
        <begin position="52"/>
        <end position="71"/>
    </location>
</feature>
<dbReference type="SUPFAM" id="SSF46689">
    <property type="entry name" value="Homeodomain-like"/>
    <property type="match status" value="1"/>
</dbReference>
<dbReference type="Proteomes" id="UP001500016">
    <property type="component" value="Unassembled WGS sequence"/>
</dbReference>
<evidence type="ECO:0000256" key="3">
    <source>
        <dbReference type="ARBA" id="ARBA00023163"/>
    </source>
</evidence>
<dbReference type="InterPro" id="IPR009057">
    <property type="entry name" value="Homeodomain-like_sf"/>
</dbReference>
<dbReference type="PRINTS" id="PR00455">
    <property type="entry name" value="HTHTETR"/>
</dbReference>
<keyword evidence="1" id="KW-0805">Transcription regulation</keyword>
<dbReference type="Pfam" id="PF16859">
    <property type="entry name" value="TetR_C_11"/>
    <property type="match status" value="1"/>
</dbReference>
<dbReference type="InterPro" id="IPR036271">
    <property type="entry name" value="Tet_transcr_reg_TetR-rel_C_sf"/>
</dbReference>
<dbReference type="InterPro" id="IPR001647">
    <property type="entry name" value="HTH_TetR"/>
</dbReference>
<evidence type="ECO:0000313" key="7">
    <source>
        <dbReference type="EMBL" id="GAA2064877.1"/>
    </source>
</evidence>
<comment type="caution">
    <text evidence="7">The sequence shown here is derived from an EMBL/GenBank/DDBJ whole genome shotgun (WGS) entry which is preliminary data.</text>
</comment>
<feature type="domain" description="HTH tetR-type" evidence="6">
    <location>
        <begin position="29"/>
        <end position="89"/>
    </location>
</feature>
<sequence>MNAQNTDRTGRKDRTDHPEPPPARQARGPKVQAAVLAAARQELAEAGYAALTVENVARRAGVHKTTVYRRWKDRETLVTEALTEHLAASILIPDTGAFESDLRELARRMVRSITSVDEQGVTAALYSDAGRLPEIAAVRQGLFADRFRRAAPLVERAVDRGELPEGTDPALLLKSLIAPVYLRLLVLSEPLDDAVADHAADITLAAARAGLFRRT</sequence>
<dbReference type="Gene3D" id="1.10.357.10">
    <property type="entry name" value="Tetracycline Repressor, domain 2"/>
    <property type="match status" value="1"/>
</dbReference>
<keyword evidence="8" id="KW-1185">Reference proteome</keyword>
<dbReference type="PANTHER" id="PTHR30055:SF148">
    <property type="entry name" value="TETR-FAMILY TRANSCRIPTIONAL REGULATOR"/>
    <property type="match status" value="1"/>
</dbReference>
<dbReference type="Gene3D" id="1.10.10.60">
    <property type="entry name" value="Homeodomain-like"/>
    <property type="match status" value="1"/>
</dbReference>
<evidence type="ECO:0000256" key="5">
    <source>
        <dbReference type="SAM" id="MobiDB-lite"/>
    </source>
</evidence>
<feature type="compositionally biased region" description="Basic and acidic residues" evidence="5">
    <location>
        <begin position="8"/>
        <end position="19"/>
    </location>
</feature>
<feature type="region of interest" description="Disordered" evidence="5">
    <location>
        <begin position="1"/>
        <end position="30"/>
    </location>
</feature>
<reference evidence="8" key="1">
    <citation type="journal article" date="2019" name="Int. J. Syst. Evol. Microbiol.">
        <title>The Global Catalogue of Microorganisms (GCM) 10K type strain sequencing project: providing services to taxonomists for standard genome sequencing and annotation.</title>
        <authorList>
            <consortium name="The Broad Institute Genomics Platform"/>
            <consortium name="The Broad Institute Genome Sequencing Center for Infectious Disease"/>
            <person name="Wu L."/>
            <person name="Ma J."/>
        </authorList>
    </citation>
    <scope>NUCLEOTIDE SEQUENCE [LARGE SCALE GENOMIC DNA]</scope>
    <source>
        <strain evidence="8">JCM 15478</strain>
    </source>
</reference>
<dbReference type="PROSITE" id="PS50977">
    <property type="entry name" value="HTH_TETR_2"/>
    <property type="match status" value="1"/>
</dbReference>
<dbReference type="InterPro" id="IPR050109">
    <property type="entry name" value="HTH-type_TetR-like_transc_reg"/>
</dbReference>
<dbReference type="PANTHER" id="PTHR30055">
    <property type="entry name" value="HTH-TYPE TRANSCRIPTIONAL REGULATOR RUTR"/>
    <property type="match status" value="1"/>
</dbReference>
<evidence type="ECO:0000313" key="8">
    <source>
        <dbReference type="Proteomes" id="UP001500016"/>
    </source>
</evidence>
<accession>A0ABP5H501</accession>
<keyword evidence="3" id="KW-0804">Transcription</keyword>
<evidence type="ECO:0000256" key="4">
    <source>
        <dbReference type="PROSITE-ProRule" id="PRU00335"/>
    </source>
</evidence>
<protein>
    <submittedName>
        <fullName evidence="7">TetR/AcrR family transcriptional regulator</fullName>
    </submittedName>
</protein>
<dbReference type="Pfam" id="PF00440">
    <property type="entry name" value="TetR_N"/>
    <property type="match status" value="1"/>
</dbReference>
<organism evidence="7 8">
    <name type="scientific">Streptomyces albiaxialis</name>
    <dbReference type="NCBI Taxonomy" id="329523"/>
    <lineage>
        <taxon>Bacteria</taxon>
        <taxon>Bacillati</taxon>
        <taxon>Actinomycetota</taxon>
        <taxon>Actinomycetes</taxon>
        <taxon>Kitasatosporales</taxon>
        <taxon>Streptomycetaceae</taxon>
        <taxon>Streptomyces</taxon>
    </lineage>
</organism>